<reference evidence="2" key="1">
    <citation type="submission" date="2016-10" db="EMBL/GenBank/DDBJ databases">
        <authorList>
            <person name="de Groot N.N."/>
        </authorList>
    </citation>
    <scope>NUCLEOTIDE SEQUENCE</scope>
</reference>
<evidence type="ECO:0000313" key="1">
    <source>
        <dbReference type="EMBL" id="SFV81006.1"/>
    </source>
</evidence>
<protein>
    <submittedName>
        <fullName evidence="2">Uncharacterized protein</fullName>
    </submittedName>
</protein>
<dbReference type="EMBL" id="FPHU01000124">
    <property type="protein sequence ID" value="SFV81006.1"/>
    <property type="molecule type" value="Genomic_DNA"/>
</dbReference>
<organism evidence="2">
    <name type="scientific">hydrothermal vent metagenome</name>
    <dbReference type="NCBI Taxonomy" id="652676"/>
    <lineage>
        <taxon>unclassified sequences</taxon>
        <taxon>metagenomes</taxon>
        <taxon>ecological metagenomes</taxon>
    </lineage>
</organism>
<gene>
    <name evidence="2" type="ORF">MNB_SUP05-12-61</name>
    <name evidence="1" type="ORF">MNB_SUP05-13-180</name>
</gene>
<dbReference type="AlphaFoldDB" id="A0A1W1DNS5"/>
<proteinExistence type="predicted"/>
<sequence length="38" mass="4216">MVDFKEDKTRSVSSSTALLVKVMAMTFSGSEQVDKSFK</sequence>
<evidence type="ECO:0000313" key="2">
    <source>
        <dbReference type="EMBL" id="SFV83324.1"/>
    </source>
</evidence>
<name>A0A1W1DNS5_9ZZZZ</name>
<dbReference type="EMBL" id="FPHT01000354">
    <property type="protein sequence ID" value="SFV83324.1"/>
    <property type="molecule type" value="Genomic_DNA"/>
</dbReference>
<accession>A0A1W1DNS5</accession>